<organism evidence="2 3">
    <name type="scientific">Klebsiella pneumoniae</name>
    <dbReference type="NCBI Taxonomy" id="573"/>
    <lineage>
        <taxon>Bacteria</taxon>
        <taxon>Pseudomonadati</taxon>
        <taxon>Pseudomonadota</taxon>
        <taxon>Gammaproteobacteria</taxon>
        <taxon>Enterobacterales</taxon>
        <taxon>Enterobacteriaceae</taxon>
        <taxon>Klebsiella/Raoultella group</taxon>
        <taxon>Klebsiella</taxon>
        <taxon>Klebsiella pneumoniae complex</taxon>
    </lineage>
</organism>
<feature type="compositionally biased region" description="Polar residues" evidence="1">
    <location>
        <begin position="189"/>
        <end position="202"/>
    </location>
</feature>
<keyword evidence="2" id="KW-0378">Hydrolase</keyword>
<evidence type="ECO:0000313" key="3">
    <source>
        <dbReference type="Proteomes" id="UP000251123"/>
    </source>
</evidence>
<proteinExistence type="predicted"/>
<evidence type="ECO:0000256" key="1">
    <source>
        <dbReference type="SAM" id="MobiDB-lite"/>
    </source>
</evidence>
<dbReference type="InterPro" id="IPR001539">
    <property type="entry name" value="Peptidase_U32"/>
</dbReference>
<feature type="region of interest" description="Disordered" evidence="1">
    <location>
        <begin position="183"/>
        <end position="208"/>
    </location>
</feature>
<sequence>MKYSLGPVLYYWPKETLEDFYQQAANCSADTIYLGEAVCSKRRATKVGDWIEMAKTLAASGKQVVLSTLALVQASSELGELKRYVDNGEFLIEASDLGVVNLCAERKLPFVAGHALNCYNAVTLRLLRKQGMVRWCMPVELSRDWLANLLTQCEELGIRNQFEVEVLSYGHLPLAIPRAALPPARKTGQRTSAKPAASSTLRAQHAVAGEPAGVRAQRYSDHERLRL</sequence>
<dbReference type="Proteomes" id="UP000251123">
    <property type="component" value="Unassembled WGS sequence"/>
</dbReference>
<dbReference type="PANTHER" id="PTHR30217">
    <property type="entry name" value="PEPTIDASE U32 FAMILY"/>
    <property type="match status" value="1"/>
</dbReference>
<reference evidence="2 3" key="1">
    <citation type="submission" date="2018-06" db="EMBL/GenBank/DDBJ databases">
        <authorList>
            <consortium name="Pathogen Informatics"/>
            <person name="Doyle S."/>
        </authorList>
    </citation>
    <scope>NUCLEOTIDE SEQUENCE [LARGE SCALE GENOMIC DNA]</scope>
    <source>
        <strain evidence="2 3">NCTC9601</strain>
    </source>
</reference>
<protein>
    <submittedName>
        <fullName evidence="2">Putative protease</fullName>
    </submittedName>
</protein>
<dbReference type="Pfam" id="PF01136">
    <property type="entry name" value="Peptidase_U32"/>
    <property type="match status" value="1"/>
</dbReference>
<gene>
    <name evidence="2" type="primary">yhbV_1</name>
    <name evidence="2" type="ORF">NCTC9601_04111</name>
</gene>
<keyword evidence="2" id="KW-0645">Protease</keyword>
<accession>A0A2X3CS17</accession>
<dbReference type="EMBL" id="UASN01000022">
    <property type="protein sequence ID" value="SQC16477.1"/>
    <property type="molecule type" value="Genomic_DNA"/>
</dbReference>
<name>A0A2X3CS17_KLEPN</name>
<dbReference type="AlphaFoldDB" id="A0A2X3CS17"/>
<dbReference type="InterPro" id="IPR051454">
    <property type="entry name" value="RNA/ubiquinone_mod_enzymes"/>
</dbReference>
<dbReference type="GO" id="GO:0006508">
    <property type="term" value="P:proteolysis"/>
    <property type="evidence" value="ECO:0007669"/>
    <property type="project" value="UniProtKB-KW"/>
</dbReference>
<dbReference type="GO" id="GO:0008233">
    <property type="term" value="F:peptidase activity"/>
    <property type="evidence" value="ECO:0007669"/>
    <property type="project" value="UniProtKB-KW"/>
</dbReference>
<evidence type="ECO:0000313" key="2">
    <source>
        <dbReference type="EMBL" id="SQC16477.1"/>
    </source>
</evidence>
<dbReference type="PANTHER" id="PTHR30217:SF11">
    <property type="entry name" value="UBIQUINONE BIOSYNTHESIS PROTEIN UBIV"/>
    <property type="match status" value="1"/>
</dbReference>